<reference evidence="2 3" key="1">
    <citation type="submission" date="2015-11" db="EMBL/GenBank/DDBJ databases">
        <title>Draft genome sequence of Paramesorhizobium deserti A-3-E, a strain highly resistant to diverse beta-lactam antibiotics.</title>
        <authorList>
            <person name="Lv R."/>
            <person name="Yang X."/>
            <person name="Fang N."/>
            <person name="Guo J."/>
            <person name="Luo X."/>
            <person name="Peng F."/>
            <person name="Yang R."/>
            <person name="Cui Y."/>
            <person name="Fang C."/>
            <person name="Song Y."/>
        </authorList>
    </citation>
    <scope>NUCLEOTIDE SEQUENCE [LARGE SCALE GENOMIC DNA]</scope>
    <source>
        <strain evidence="2 3">A-3-E</strain>
    </source>
</reference>
<dbReference type="STRING" id="1494590.ATN84_02830"/>
<dbReference type="InterPro" id="IPR007345">
    <property type="entry name" value="Polysacch_pyruvyl_Trfase"/>
</dbReference>
<gene>
    <name evidence="2" type="ORF">ATN84_02830</name>
</gene>
<accession>A0A135HZW5</accession>
<feature type="domain" description="Polysaccharide pyruvyl transferase" evidence="1">
    <location>
        <begin position="13"/>
        <end position="322"/>
    </location>
</feature>
<evidence type="ECO:0000313" key="2">
    <source>
        <dbReference type="EMBL" id="KXF78729.1"/>
    </source>
</evidence>
<dbReference type="PANTHER" id="PTHR36836">
    <property type="entry name" value="COLANIC ACID BIOSYNTHESIS PROTEIN WCAK"/>
    <property type="match status" value="1"/>
</dbReference>
<dbReference type="EMBL" id="LNTU01000001">
    <property type="protein sequence ID" value="KXF78729.1"/>
    <property type="molecule type" value="Genomic_DNA"/>
</dbReference>
<comment type="caution">
    <text evidence="2">The sequence shown here is derived from an EMBL/GenBank/DDBJ whole genome shotgun (WGS) entry which is preliminary data.</text>
</comment>
<dbReference type="PANTHER" id="PTHR36836:SF1">
    <property type="entry name" value="COLANIC ACID BIOSYNTHESIS PROTEIN WCAK"/>
    <property type="match status" value="1"/>
</dbReference>
<dbReference type="Pfam" id="PF04230">
    <property type="entry name" value="PS_pyruv_trans"/>
    <property type="match status" value="1"/>
</dbReference>
<organism evidence="2 3">
    <name type="scientific">Paramesorhizobium deserti</name>
    <dbReference type="NCBI Taxonomy" id="1494590"/>
    <lineage>
        <taxon>Bacteria</taxon>
        <taxon>Pseudomonadati</taxon>
        <taxon>Pseudomonadota</taxon>
        <taxon>Alphaproteobacteria</taxon>
        <taxon>Hyphomicrobiales</taxon>
        <taxon>Phyllobacteriaceae</taxon>
        <taxon>Paramesorhizobium</taxon>
    </lineage>
</organism>
<proteinExistence type="predicted"/>
<protein>
    <recommendedName>
        <fullName evidence="1">Polysaccharide pyruvyl transferase domain-containing protein</fullName>
    </recommendedName>
</protein>
<keyword evidence="3" id="KW-1185">Reference proteome</keyword>
<dbReference type="OrthoDB" id="3358948at2"/>
<evidence type="ECO:0000313" key="3">
    <source>
        <dbReference type="Proteomes" id="UP000070107"/>
    </source>
</evidence>
<evidence type="ECO:0000259" key="1">
    <source>
        <dbReference type="Pfam" id="PF04230"/>
    </source>
</evidence>
<dbReference type="Proteomes" id="UP000070107">
    <property type="component" value="Unassembled WGS sequence"/>
</dbReference>
<sequence>MRIGLFGQFGSGNSGNDGSLEAMLAFLRRTVPDAQLLCICPRPDVVRRQFGLESVAISGDQPESWLLRQADAVLRQMPRRIGDFFAAFRVARKLDLIIIPGTGILDDFCESPFGWPYVIFRWCLAAWLGGAKLAFVSIGAGPIRHPLSRFFMKSAARMATYRSYRDRLSYLFMKSIGIDVARDRVYCDLAFGLPVPAERSAHDSRPLTVGVGVMAYSGWEKEGRDGQAIYETYLRKMSDFVAWLLAQGMEVRLLTGGSVDRQAVEDLMEIVNGAGHRIVAEEMSSLHEVMQQVVQTDLVLATRYHNVICALSTGRPTISLGYAEKNDELLMRTGLADFCHHVETFDTEVLKKQFLSMMERREELEREVRRGVEIFRAQLAEQENLLRAKLLGLHRKG</sequence>
<name>A0A135HZW5_9HYPH</name>
<dbReference type="AlphaFoldDB" id="A0A135HZW5"/>
<dbReference type="RefSeq" id="WP_068879998.1">
    <property type="nucleotide sequence ID" value="NZ_LNTU01000001.1"/>
</dbReference>